<protein>
    <submittedName>
        <fullName evidence="1">Uncharacterized protein</fullName>
    </submittedName>
</protein>
<evidence type="ECO:0000313" key="1">
    <source>
        <dbReference type="EnsemblMetazoa" id="GPPI015274-PA"/>
    </source>
</evidence>
<dbReference type="VEuPathDB" id="VectorBase:GPPI015274"/>
<reference evidence="2" key="1">
    <citation type="submission" date="2015-01" db="EMBL/GenBank/DDBJ databases">
        <authorList>
            <person name="Aksoy S."/>
            <person name="Warren W."/>
            <person name="Wilson R.K."/>
        </authorList>
    </citation>
    <scope>NUCLEOTIDE SEQUENCE [LARGE SCALE GENOMIC DNA]</scope>
    <source>
        <strain evidence="2">IAEA</strain>
    </source>
</reference>
<dbReference type="Proteomes" id="UP000092460">
    <property type="component" value="Unassembled WGS sequence"/>
</dbReference>
<reference evidence="1" key="2">
    <citation type="submission" date="2020-05" db="UniProtKB">
        <authorList>
            <consortium name="EnsemblMetazoa"/>
        </authorList>
    </citation>
    <scope>IDENTIFICATION</scope>
    <source>
        <strain evidence="1">IAEA</strain>
    </source>
</reference>
<keyword evidence="2" id="KW-1185">Reference proteome</keyword>
<dbReference type="EnsemblMetazoa" id="GPPI015274-RA">
    <property type="protein sequence ID" value="GPPI015274-PA"/>
    <property type="gene ID" value="GPPI015274"/>
</dbReference>
<name>A0A1B0B108_9MUSC</name>
<accession>A0A1B0B108</accession>
<evidence type="ECO:0000313" key="2">
    <source>
        <dbReference type="Proteomes" id="UP000092460"/>
    </source>
</evidence>
<sequence length="211" mass="22891">MKDLNGETGIYHTPFLYQSTPCSTLVGSYAPYRSSFNQLLLALNCPNDLREQLGGVTLLPRSSEYSKPIKALPLYLSTVSCICATRFTSSSKPGGTGSPGVIFMLPLFALRRNAGSDTNCRAFTAKNNSNSKERSCLTAHTQAPTLATEPKINGNILVVWLRICDANCTFTAANIEAYKTQSDVGVLKNSALSGYSTNEHYTVLECNVLML</sequence>
<organism evidence="1 2">
    <name type="scientific">Glossina palpalis gambiensis</name>
    <dbReference type="NCBI Taxonomy" id="67801"/>
    <lineage>
        <taxon>Eukaryota</taxon>
        <taxon>Metazoa</taxon>
        <taxon>Ecdysozoa</taxon>
        <taxon>Arthropoda</taxon>
        <taxon>Hexapoda</taxon>
        <taxon>Insecta</taxon>
        <taxon>Pterygota</taxon>
        <taxon>Neoptera</taxon>
        <taxon>Endopterygota</taxon>
        <taxon>Diptera</taxon>
        <taxon>Brachycera</taxon>
        <taxon>Muscomorpha</taxon>
        <taxon>Hippoboscoidea</taxon>
        <taxon>Glossinidae</taxon>
        <taxon>Glossina</taxon>
    </lineage>
</organism>
<dbReference type="AlphaFoldDB" id="A0A1B0B108"/>
<dbReference type="EMBL" id="JXJN01006953">
    <property type="status" value="NOT_ANNOTATED_CDS"/>
    <property type="molecule type" value="Genomic_DNA"/>
</dbReference>
<proteinExistence type="predicted"/>